<dbReference type="PANTHER" id="PTHR33570">
    <property type="entry name" value="4-CARBOXYMUCONOLACTONE DECARBOXYLASE FAMILY PROTEIN"/>
    <property type="match status" value="1"/>
</dbReference>
<sequence length="262" mass="27912">MNLLSASLLSLSLGTAAMAQETTSAALPSGSVSTLSSADIQAVSPALARYGKEDIRRLWDRPQLSRRDRSLVTASILIARSQTTDLAHHLNVALDSGVSPGELSEAVTHLAFYAGWPNAMAAVAVAKDVFTARGVDPSELPEASPELRAIDEEAERTRRASVERLLGTASPGLDQFTTDPLFADVWLRPGLTPRDRSLVTITSLMANGQVAQLAGHLDRALDNGLTKEETGEVVTQIAFYAGWPNAFSAGPVVKDVIENRPN</sequence>
<dbReference type="EMBL" id="BMIQ01000010">
    <property type="protein sequence ID" value="GGE22301.1"/>
    <property type="molecule type" value="Genomic_DNA"/>
</dbReference>
<dbReference type="RefSeq" id="WP_188912884.1">
    <property type="nucleotide sequence ID" value="NZ_BMIQ01000010.1"/>
</dbReference>
<keyword evidence="1" id="KW-0732">Signal</keyword>
<dbReference type="PANTHER" id="PTHR33570:SF9">
    <property type="entry name" value="BLL4600 PROTEIN"/>
    <property type="match status" value="1"/>
</dbReference>
<dbReference type="SUPFAM" id="SSF69118">
    <property type="entry name" value="AhpD-like"/>
    <property type="match status" value="1"/>
</dbReference>
<keyword evidence="4" id="KW-1185">Reference proteome</keyword>
<feature type="chain" id="PRO_5037102754" evidence="1">
    <location>
        <begin position="20"/>
        <end position="262"/>
    </location>
</feature>
<dbReference type="InterPro" id="IPR029032">
    <property type="entry name" value="AhpD-like"/>
</dbReference>
<name>A0A917A1K2_9HYPH</name>
<feature type="domain" description="Carboxymuconolactone decarboxylase-like" evidence="2">
    <location>
        <begin position="172"/>
        <end position="253"/>
    </location>
</feature>
<dbReference type="Pfam" id="PF02627">
    <property type="entry name" value="CMD"/>
    <property type="match status" value="2"/>
</dbReference>
<organism evidence="3 4">
    <name type="scientific">Aureimonas endophytica</name>
    <dbReference type="NCBI Taxonomy" id="2027858"/>
    <lineage>
        <taxon>Bacteria</taxon>
        <taxon>Pseudomonadati</taxon>
        <taxon>Pseudomonadota</taxon>
        <taxon>Alphaproteobacteria</taxon>
        <taxon>Hyphomicrobiales</taxon>
        <taxon>Aurantimonadaceae</taxon>
        <taxon>Aureimonas</taxon>
    </lineage>
</organism>
<evidence type="ECO:0000313" key="4">
    <source>
        <dbReference type="Proteomes" id="UP000644699"/>
    </source>
</evidence>
<evidence type="ECO:0000259" key="2">
    <source>
        <dbReference type="Pfam" id="PF02627"/>
    </source>
</evidence>
<feature type="signal peptide" evidence="1">
    <location>
        <begin position="1"/>
        <end position="19"/>
    </location>
</feature>
<dbReference type="GO" id="GO:0051920">
    <property type="term" value="F:peroxiredoxin activity"/>
    <property type="evidence" value="ECO:0007669"/>
    <property type="project" value="InterPro"/>
</dbReference>
<reference evidence="3" key="1">
    <citation type="journal article" date="2014" name="Int. J. Syst. Evol. Microbiol.">
        <title>Complete genome sequence of Corynebacterium casei LMG S-19264T (=DSM 44701T), isolated from a smear-ripened cheese.</title>
        <authorList>
            <consortium name="US DOE Joint Genome Institute (JGI-PGF)"/>
            <person name="Walter F."/>
            <person name="Albersmeier A."/>
            <person name="Kalinowski J."/>
            <person name="Ruckert C."/>
        </authorList>
    </citation>
    <scope>NUCLEOTIDE SEQUENCE</scope>
    <source>
        <strain evidence="3">CGMCC 1.15367</strain>
    </source>
</reference>
<comment type="caution">
    <text evidence="3">The sequence shown here is derived from an EMBL/GenBank/DDBJ whole genome shotgun (WGS) entry which is preliminary data.</text>
</comment>
<gene>
    <name evidence="3" type="ORF">GCM10011390_47070</name>
</gene>
<proteinExistence type="predicted"/>
<feature type="domain" description="Carboxymuconolactone decarboxylase-like" evidence="2">
    <location>
        <begin position="56"/>
        <end position="128"/>
    </location>
</feature>
<reference evidence="3" key="2">
    <citation type="submission" date="2020-09" db="EMBL/GenBank/DDBJ databases">
        <authorList>
            <person name="Sun Q."/>
            <person name="Zhou Y."/>
        </authorList>
    </citation>
    <scope>NUCLEOTIDE SEQUENCE</scope>
    <source>
        <strain evidence="3">CGMCC 1.15367</strain>
    </source>
</reference>
<dbReference type="InterPro" id="IPR003779">
    <property type="entry name" value="CMD-like"/>
</dbReference>
<evidence type="ECO:0000256" key="1">
    <source>
        <dbReference type="SAM" id="SignalP"/>
    </source>
</evidence>
<accession>A0A917A1K2</accession>
<evidence type="ECO:0000313" key="3">
    <source>
        <dbReference type="EMBL" id="GGE22301.1"/>
    </source>
</evidence>
<dbReference type="InterPro" id="IPR052512">
    <property type="entry name" value="4CMD/NDH-1_regulator"/>
</dbReference>
<dbReference type="Proteomes" id="UP000644699">
    <property type="component" value="Unassembled WGS sequence"/>
</dbReference>
<dbReference type="AlphaFoldDB" id="A0A917A1K2"/>
<protein>
    <submittedName>
        <fullName evidence="3">4-carboxymuconolactone decarboxylase</fullName>
    </submittedName>
</protein>
<dbReference type="Gene3D" id="1.20.1290.10">
    <property type="entry name" value="AhpD-like"/>
    <property type="match status" value="1"/>
</dbReference>